<keyword evidence="8 11" id="KW-1133">Transmembrane helix</keyword>
<gene>
    <name evidence="13" type="ORF">DWX94_06405</name>
</gene>
<dbReference type="SMART" id="SM00388">
    <property type="entry name" value="HisKA"/>
    <property type="match status" value="1"/>
</dbReference>
<name>A0A412ISA9_9FIRM</name>
<reference evidence="13 14" key="1">
    <citation type="submission" date="2018-08" db="EMBL/GenBank/DDBJ databases">
        <title>A genome reference for cultivated species of the human gut microbiota.</title>
        <authorList>
            <person name="Zou Y."/>
            <person name="Xue W."/>
            <person name="Luo G."/>
        </authorList>
    </citation>
    <scope>NUCLEOTIDE SEQUENCE [LARGE SCALE GENOMIC DNA]</scope>
    <source>
        <strain evidence="13 14">AF22-21</strain>
    </source>
</reference>
<evidence type="ECO:0000313" key="13">
    <source>
        <dbReference type="EMBL" id="RGS42992.1"/>
    </source>
</evidence>
<dbReference type="Gene3D" id="1.10.287.130">
    <property type="match status" value="1"/>
</dbReference>
<organism evidence="13 14">
    <name type="scientific">Coprococcus eutactus</name>
    <dbReference type="NCBI Taxonomy" id="33043"/>
    <lineage>
        <taxon>Bacteria</taxon>
        <taxon>Bacillati</taxon>
        <taxon>Bacillota</taxon>
        <taxon>Clostridia</taxon>
        <taxon>Lachnospirales</taxon>
        <taxon>Lachnospiraceae</taxon>
        <taxon>Coprococcus</taxon>
    </lineage>
</organism>
<dbReference type="PANTHER" id="PTHR45453:SF2">
    <property type="entry name" value="HISTIDINE KINASE"/>
    <property type="match status" value="1"/>
</dbReference>
<feature type="transmembrane region" description="Helical" evidence="11">
    <location>
        <begin position="12"/>
        <end position="32"/>
    </location>
</feature>
<evidence type="ECO:0000256" key="8">
    <source>
        <dbReference type="ARBA" id="ARBA00022989"/>
    </source>
</evidence>
<sequence length="339" mass="38867">MKRFGLVIKQNIVWLGLLLLTDVAFCFFMWLVAPEAFVRIRVLVGVFTVILFAAVCSVLCIKDRKKIEAFRRFVTAPDEQSEIEMRSLCGASEQEYVSVLSEELHDLRDSVMQSGRQLRDYQEYVENWAHEIKTPISLLTFVVDNRRDELPRNVVTKMDNVTSQMQNYVDQMLYYARLKSDSKDYLMESIDVEECVDEVIADYRSLLEEKGIRVRKCLENGTVYSDRRGLQFILGQLVSNSMKYTNEQPEISFDFWTAGNKKLLSVSDNGIGVKSCDMPYIFEKGVTGDSGENRKHATGMGLYLVSEMAHDLGITVTANSKWQNGFEIVLEFPDVETKI</sequence>
<dbReference type="AlphaFoldDB" id="A0A412ISA9"/>
<evidence type="ECO:0000256" key="9">
    <source>
        <dbReference type="ARBA" id="ARBA00023012"/>
    </source>
</evidence>
<dbReference type="SUPFAM" id="SSF47384">
    <property type="entry name" value="Homodimeric domain of signal transducing histidine kinase"/>
    <property type="match status" value="1"/>
</dbReference>
<feature type="domain" description="Histidine kinase" evidence="12">
    <location>
        <begin position="127"/>
        <end position="336"/>
    </location>
</feature>
<comment type="subcellular location">
    <subcellularLocation>
        <location evidence="2">Cell membrane</location>
        <topology evidence="2">Multi-pass membrane protein</topology>
    </subcellularLocation>
</comment>
<proteinExistence type="predicted"/>
<dbReference type="Pfam" id="PF02518">
    <property type="entry name" value="HATPase_c"/>
    <property type="match status" value="1"/>
</dbReference>
<dbReference type="InterPro" id="IPR036097">
    <property type="entry name" value="HisK_dim/P_sf"/>
</dbReference>
<dbReference type="Pfam" id="PF00512">
    <property type="entry name" value="HisKA"/>
    <property type="match status" value="1"/>
</dbReference>
<dbReference type="Gene3D" id="3.30.565.10">
    <property type="entry name" value="Histidine kinase-like ATPase, C-terminal domain"/>
    <property type="match status" value="1"/>
</dbReference>
<keyword evidence="6 11" id="KW-0812">Transmembrane</keyword>
<dbReference type="GO" id="GO:0005886">
    <property type="term" value="C:plasma membrane"/>
    <property type="evidence" value="ECO:0007669"/>
    <property type="project" value="UniProtKB-SubCell"/>
</dbReference>
<keyword evidence="7 13" id="KW-0418">Kinase</keyword>
<protein>
    <recommendedName>
        <fullName evidence="3">histidine kinase</fullName>
        <ecNumber evidence="3">2.7.13.3</ecNumber>
    </recommendedName>
</protein>
<evidence type="ECO:0000259" key="12">
    <source>
        <dbReference type="PROSITE" id="PS50109"/>
    </source>
</evidence>
<keyword evidence="5" id="KW-0808">Transferase</keyword>
<comment type="caution">
    <text evidence="13">The sequence shown here is derived from an EMBL/GenBank/DDBJ whole genome shotgun (WGS) entry which is preliminary data.</text>
</comment>
<dbReference type="InterPro" id="IPR005467">
    <property type="entry name" value="His_kinase_dom"/>
</dbReference>
<dbReference type="OrthoDB" id="9780487at2"/>
<dbReference type="Proteomes" id="UP000283295">
    <property type="component" value="Unassembled WGS sequence"/>
</dbReference>
<feature type="transmembrane region" description="Helical" evidence="11">
    <location>
        <begin position="38"/>
        <end position="61"/>
    </location>
</feature>
<keyword evidence="4" id="KW-1003">Cell membrane</keyword>
<dbReference type="GO" id="GO:0000155">
    <property type="term" value="F:phosphorelay sensor kinase activity"/>
    <property type="evidence" value="ECO:0007669"/>
    <property type="project" value="InterPro"/>
</dbReference>
<dbReference type="GO" id="GO:0016036">
    <property type="term" value="P:cellular response to phosphate starvation"/>
    <property type="evidence" value="ECO:0007669"/>
    <property type="project" value="TreeGrafter"/>
</dbReference>
<evidence type="ECO:0000256" key="6">
    <source>
        <dbReference type="ARBA" id="ARBA00022692"/>
    </source>
</evidence>
<dbReference type="InterPro" id="IPR050351">
    <property type="entry name" value="BphY/WalK/GraS-like"/>
</dbReference>
<accession>A0A412ISA9</accession>
<dbReference type="GO" id="GO:0004721">
    <property type="term" value="F:phosphoprotein phosphatase activity"/>
    <property type="evidence" value="ECO:0007669"/>
    <property type="project" value="TreeGrafter"/>
</dbReference>
<dbReference type="EC" id="2.7.13.3" evidence="3"/>
<evidence type="ECO:0000256" key="4">
    <source>
        <dbReference type="ARBA" id="ARBA00022475"/>
    </source>
</evidence>
<keyword evidence="10 11" id="KW-0472">Membrane</keyword>
<evidence type="ECO:0000256" key="5">
    <source>
        <dbReference type="ARBA" id="ARBA00022679"/>
    </source>
</evidence>
<dbReference type="CDD" id="cd00082">
    <property type="entry name" value="HisKA"/>
    <property type="match status" value="1"/>
</dbReference>
<dbReference type="SMART" id="SM00387">
    <property type="entry name" value="HATPase_c"/>
    <property type="match status" value="1"/>
</dbReference>
<keyword evidence="9" id="KW-0902">Two-component regulatory system</keyword>
<dbReference type="PROSITE" id="PS50109">
    <property type="entry name" value="HIS_KIN"/>
    <property type="match status" value="1"/>
</dbReference>
<dbReference type="SUPFAM" id="SSF55874">
    <property type="entry name" value="ATPase domain of HSP90 chaperone/DNA topoisomerase II/histidine kinase"/>
    <property type="match status" value="1"/>
</dbReference>
<evidence type="ECO:0000256" key="7">
    <source>
        <dbReference type="ARBA" id="ARBA00022777"/>
    </source>
</evidence>
<dbReference type="EMBL" id="QRVK01000012">
    <property type="protein sequence ID" value="RGS42992.1"/>
    <property type="molecule type" value="Genomic_DNA"/>
</dbReference>
<dbReference type="PANTHER" id="PTHR45453">
    <property type="entry name" value="PHOSPHATE REGULON SENSOR PROTEIN PHOR"/>
    <property type="match status" value="1"/>
</dbReference>
<evidence type="ECO:0000256" key="3">
    <source>
        <dbReference type="ARBA" id="ARBA00012438"/>
    </source>
</evidence>
<evidence type="ECO:0000256" key="1">
    <source>
        <dbReference type="ARBA" id="ARBA00000085"/>
    </source>
</evidence>
<dbReference type="InterPro" id="IPR003594">
    <property type="entry name" value="HATPase_dom"/>
</dbReference>
<evidence type="ECO:0000313" key="14">
    <source>
        <dbReference type="Proteomes" id="UP000283295"/>
    </source>
</evidence>
<dbReference type="InterPro" id="IPR003661">
    <property type="entry name" value="HisK_dim/P_dom"/>
</dbReference>
<evidence type="ECO:0000256" key="10">
    <source>
        <dbReference type="ARBA" id="ARBA00023136"/>
    </source>
</evidence>
<dbReference type="InterPro" id="IPR036890">
    <property type="entry name" value="HATPase_C_sf"/>
</dbReference>
<comment type="catalytic activity">
    <reaction evidence="1">
        <text>ATP + protein L-histidine = ADP + protein N-phospho-L-histidine.</text>
        <dbReference type="EC" id="2.7.13.3"/>
    </reaction>
</comment>
<evidence type="ECO:0000256" key="2">
    <source>
        <dbReference type="ARBA" id="ARBA00004651"/>
    </source>
</evidence>
<evidence type="ECO:0000256" key="11">
    <source>
        <dbReference type="SAM" id="Phobius"/>
    </source>
</evidence>